<comment type="subunit">
    <text evidence="17">Interacts with RAN. Interacts with KPNA3. Interacts (via N-terminus and RCC1 repeats) with KPNA4. Interacts with ARRB2; the interaction is detected in the nucleus upon OR1D2 stimulation.</text>
</comment>
<dbReference type="AlphaFoldDB" id="A0AA41N247"/>
<feature type="repeat" description="RCC1" evidence="19">
    <location>
        <begin position="955"/>
        <end position="1005"/>
    </location>
</feature>
<evidence type="ECO:0000256" key="15">
    <source>
        <dbReference type="ARBA" id="ARBA00044132"/>
    </source>
</evidence>
<keyword evidence="13" id="KW-0539">Nucleus</keyword>
<feature type="repeat" description="RCC1" evidence="19">
    <location>
        <begin position="1006"/>
        <end position="1059"/>
    </location>
</feature>
<feature type="repeat" description="RCC1" evidence="19">
    <location>
        <begin position="833"/>
        <end position="900"/>
    </location>
</feature>
<feature type="compositionally biased region" description="Pro residues" evidence="21">
    <location>
        <begin position="304"/>
        <end position="330"/>
    </location>
</feature>
<comment type="caution">
    <text evidence="23">The sequence shown here is derived from an EMBL/GenBank/DDBJ whole genome shotgun (WGS) entry which is preliminary data.</text>
</comment>
<keyword evidence="5" id="KW-0488">Methylation</keyword>
<dbReference type="Pfam" id="PF25390">
    <property type="entry name" value="WD40_RLD"/>
    <property type="match status" value="1"/>
</dbReference>
<feature type="compositionally biased region" description="Basic and acidic residues" evidence="21">
    <location>
        <begin position="49"/>
        <end position="64"/>
    </location>
</feature>
<dbReference type="SUPFAM" id="SSF50985">
    <property type="entry name" value="RCC1/BLIP-II"/>
    <property type="match status" value="1"/>
</dbReference>
<dbReference type="Gene3D" id="2.130.10.30">
    <property type="entry name" value="Regulator of chromosome condensation 1/beta-lactamase-inhibitor protein II"/>
    <property type="match status" value="1"/>
</dbReference>
<keyword evidence="8" id="KW-0132">Cell division</keyword>
<evidence type="ECO:0000256" key="9">
    <source>
        <dbReference type="ARBA" id="ARBA00022658"/>
    </source>
</evidence>
<feature type="compositionally biased region" description="Basic residues" evidence="21">
    <location>
        <begin position="661"/>
        <end position="671"/>
    </location>
</feature>
<feature type="repeat" description="RCC1" evidence="19">
    <location>
        <begin position="728"/>
        <end position="779"/>
    </location>
</feature>
<keyword evidence="7" id="KW-0597">Phosphoprotein</keyword>
<evidence type="ECO:0000256" key="13">
    <source>
        <dbReference type="ARBA" id="ARBA00023242"/>
    </source>
</evidence>
<evidence type="ECO:0000256" key="18">
    <source>
        <dbReference type="ARBA" id="ARBA00080842"/>
    </source>
</evidence>
<dbReference type="InterPro" id="IPR009091">
    <property type="entry name" value="RCC1/BLIP-II"/>
</dbReference>
<dbReference type="PRINTS" id="PR00633">
    <property type="entry name" value="RCCNDNSATION"/>
</dbReference>
<dbReference type="GO" id="GO:0005085">
    <property type="term" value="F:guanyl-nucleotide exchange factor activity"/>
    <property type="evidence" value="ECO:0007669"/>
    <property type="project" value="UniProtKB-KW"/>
</dbReference>
<feature type="compositionally biased region" description="Low complexity" evidence="21">
    <location>
        <begin position="157"/>
        <end position="173"/>
    </location>
</feature>
<keyword evidence="11" id="KW-0498">Mitosis</keyword>
<keyword evidence="12" id="KW-0238">DNA-binding</keyword>
<keyword evidence="10" id="KW-0677">Repeat</keyword>
<dbReference type="GO" id="GO:0051301">
    <property type="term" value="P:cell division"/>
    <property type="evidence" value="ECO:0007669"/>
    <property type="project" value="UniProtKB-KW"/>
</dbReference>
<evidence type="ECO:0000256" key="11">
    <source>
        <dbReference type="ARBA" id="ARBA00022776"/>
    </source>
</evidence>
<organism evidence="23 24">
    <name type="scientific">Sciurus carolinensis</name>
    <name type="common">Eastern gray squirrel</name>
    <dbReference type="NCBI Taxonomy" id="30640"/>
    <lineage>
        <taxon>Eukaryota</taxon>
        <taxon>Metazoa</taxon>
        <taxon>Chordata</taxon>
        <taxon>Craniata</taxon>
        <taxon>Vertebrata</taxon>
        <taxon>Euteleostomi</taxon>
        <taxon>Mammalia</taxon>
        <taxon>Eutheria</taxon>
        <taxon>Euarchontoglires</taxon>
        <taxon>Glires</taxon>
        <taxon>Rodentia</taxon>
        <taxon>Sciuromorpha</taxon>
        <taxon>Sciuridae</taxon>
        <taxon>Sciurinae</taxon>
        <taxon>Sciurini</taxon>
        <taxon>Sciurus</taxon>
    </lineage>
</organism>
<evidence type="ECO:0000256" key="12">
    <source>
        <dbReference type="ARBA" id="ARBA00023125"/>
    </source>
</evidence>
<dbReference type="PROSITE" id="PS50012">
    <property type="entry name" value="RCC1_3"/>
    <property type="match status" value="7"/>
</dbReference>
<feature type="region of interest" description="Disordered" evidence="21">
    <location>
        <begin position="190"/>
        <end position="237"/>
    </location>
</feature>
<sequence>EAGQPTADPGMVMDSVEAGDITPPTKRKSKFSSFGKIFKPWKWRKKKSSDKFKETSEGGEDPGKLNHAILKNGHTTPIGSIRSSSPVLVEEEPVRIASLSSLIPEEDPKKQLGSFGNQPNSEAESVPENVPKQPLLPPIRPLSSSHEASEGSAKDVTSGSLARSISSASSTTIAPAATTAATNLAKTVNSFVTPSPAPRTLPAAPVSTNTTATPSLTHMVPAKQPPIPPPKPAHRNSNPVIAELSQAINSGTILSKPSPPLPPKRGILSALVSTSELAAGVNTKTPSDQREMNTCSVGSEPVLMIPPPSPSPPLPTHIPPEPPRSPPFPPKTFQLVPEVEIPPSLDLAQEVPQQEDQKKEVPKRILDQSFGEPHVSSRLPPLPLHIRIQQALTSPLPTTPPLEGSHRAHSLLFENSDNFSEDSSTLGRTRSLPITIEMLKVPDDEEEEEQSCPLAFVEDMASTSIIPKLPQCLQEEEEKESDSDSEGPVQYRDEEDEDESHQSALANKVKRKDTLAMKLNHRPSEPELNLNSWPHKTKEEWNEIRHQIGNTLIRRLSQRPTPEELEQRNILQPKNEADRQAEKREIKRRLTRKLSQRPTVAELLARKILRFNEYVEVTDAQDYDRRADKPWTKLTPADKDRKMPPKRIAKRRSAPEDAIPKSKKVKVSHRSHNTEPGLVLTLGQGDVGQLGLGENVMERKKPALVPIPEDVVQAEAGGMHTVCLSKSGQVYSFGCNDEGALGRDTSVEGSDMVPGKVELQEKVVQVSAGDSHTAALTEDGRVFLWGSFRDNNGVIGLLEPMKKSMVPVQVQLDIPVVKVASGNDHLVMLTADGDLYTLGCGEQGQLGRVPELFSNRGGRQGLERLLIPKCVMLKCRGSRGHVRFQDAFCGAYFTFAISQDGHIYGFGLSNYHQLGTPGTESCFIPQNLTSFKNSTKSWVGFSGGQHHTVCLDSEGKAYSLGRAEYGRLGLGEGAEEKSIPTLISRLPTVSSVACGASVGYAVTKDGRVFAWGMGTNYQLGTGQDEDAWSPVEMTGKQLENRVVLSVSSGGQHTVLLVKDKEQS</sequence>
<evidence type="ECO:0000256" key="10">
    <source>
        <dbReference type="ARBA" id="ARBA00022737"/>
    </source>
</evidence>
<dbReference type="GO" id="GO:0005737">
    <property type="term" value="C:cytoplasm"/>
    <property type="evidence" value="ECO:0007669"/>
    <property type="project" value="UniProtKB-SubCell"/>
</dbReference>
<dbReference type="FunFam" id="2.130.10.30:FF:000008">
    <property type="entry name" value="regulator of chromosome condensation isoform X1"/>
    <property type="match status" value="1"/>
</dbReference>
<evidence type="ECO:0000259" key="22">
    <source>
        <dbReference type="Pfam" id="PF25390"/>
    </source>
</evidence>
<gene>
    <name evidence="23" type="ORF">SUZIE_166015</name>
</gene>
<evidence type="ECO:0000256" key="16">
    <source>
        <dbReference type="ARBA" id="ARBA00054165"/>
    </source>
</evidence>
<protein>
    <recommendedName>
        <fullName evidence="15">Regulator of chromosome condensation</fullName>
    </recommendedName>
    <alternativeName>
        <fullName evidence="18">Chromosome condensation protein 1</fullName>
    </alternativeName>
</protein>
<evidence type="ECO:0000256" key="14">
    <source>
        <dbReference type="ARBA" id="ARBA00023306"/>
    </source>
</evidence>
<evidence type="ECO:0000256" key="17">
    <source>
        <dbReference type="ARBA" id="ARBA00064365"/>
    </source>
</evidence>
<dbReference type="GO" id="GO:0005694">
    <property type="term" value="C:chromosome"/>
    <property type="evidence" value="ECO:0007669"/>
    <property type="project" value="UniProtKB-SubCell"/>
</dbReference>
<dbReference type="InterPro" id="IPR004018">
    <property type="entry name" value="RPEL_repeat"/>
</dbReference>
<evidence type="ECO:0000256" key="2">
    <source>
        <dbReference type="ARBA" id="ARBA00004286"/>
    </source>
</evidence>
<comment type="subcellular location">
    <subcellularLocation>
        <location evidence="2">Chromosome</location>
    </subcellularLocation>
    <subcellularLocation>
        <location evidence="3">Cytoplasm</location>
    </subcellularLocation>
    <subcellularLocation>
        <location evidence="1">Nucleus</location>
    </subcellularLocation>
</comment>
<feature type="region of interest" description="Disordered" evidence="21">
    <location>
        <begin position="299"/>
        <end position="334"/>
    </location>
</feature>
<feature type="repeat" description="RCC1" evidence="19">
    <location>
        <begin position="901"/>
        <end position="954"/>
    </location>
</feature>
<feature type="compositionally biased region" description="Acidic residues" evidence="21">
    <location>
        <begin position="474"/>
        <end position="485"/>
    </location>
</feature>
<keyword evidence="4" id="KW-0158">Chromosome</keyword>
<evidence type="ECO:0000256" key="4">
    <source>
        <dbReference type="ARBA" id="ARBA00022454"/>
    </source>
</evidence>
<dbReference type="Proteomes" id="UP001166674">
    <property type="component" value="Unassembled WGS sequence"/>
</dbReference>
<dbReference type="InterPro" id="IPR000408">
    <property type="entry name" value="Reg_chr_condens"/>
</dbReference>
<evidence type="ECO:0000256" key="1">
    <source>
        <dbReference type="ARBA" id="ARBA00004123"/>
    </source>
</evidence>
<comment type="function">
    <text evidence="16">Guanine-nucleotide releasing factor that promotes the exchange of Ran-bound GDP by GTP, and thereby plays an important role in RAN-mediated functions in nuclear import and mitosis. Contributes to the generation of high levels of chromosome-associated, GTP-bound RAN, which is important for mitotic spindle assembly and normal progress through mitosis. Via its role in maintaining high levels of GTP-bound RAN in the nucleus, contributes to the release of cargo proteins from importins after nuclear import. Involved in the regulation of onset of chromosome condensation in the S phase. Binds both to the nucleosomes and double-stranded DNA.</text>
</comment>
<evidence type="ECO:0000313" key="23">
    <source>
        <dbReference type="EMBL" id="MBZ3882054.1"/>
    </source>
</evidence>
<keyword evidence="6" id="KW-0963">Cytoplasm</keyword>
<dbReference type="EMBL" id="JAATJV010380400">
    <property type="protein sequence ID" value="MBZ3882054.1"/>
    <property type="molecule type" value="Genomic_DNA"/>
</dbReference>
<feature type="repeat" description="RPEL" evidence="20">
    <location>
        <begin position="588"/>
        <end position="613"/>
    </location>
</feature>
<feature type="compositionally biased region" description="Basic and acidic residues" evidence="21">
    <location>
        <begin position="628"/>
        <end position="643"/>
    </location>
</feature>
<feature type="repeat" description="RCC1" evidence="19">
    <location>
        <begin position="780"/>
        <end position="832"/>
    </location>
</feature>
<evidence type="ECO:0000256" key="7">
    <source>
        <dbReference type="ARBA" id="ARBA00022553"/>
    </source>
</evidence>
<feature type="region of interest" description="Disordered" evidence="21">
    <location>
        <begin position="1"/>
        <end position="32"/>
    </location>
</feature>
<feature type="repeat" description="RPEL" evidence="20">
    <location>
        <begin position="550"/>
        <end position="575"/>
    </location>
</feature>
<evidence type="ECO:0000256" key="19">
    <source>
        <dbReference type="PROSITE-ProRule" id="PRU00235"/>
    </source>
</evidence>
<evidence type="ECO:0000256" key="6">
    <source>
        <dbReference type="ARBA" id="ARBA00022490"/>
    </source>
</evidence>
<dbReference type="Pfam" id="PF02755">
    <property type="entry name" value="RPEL"/>
    <property type="match status" value="2"/>
</dbReference>
<proteinExistence type="predicted"/>
<dbReference type="GO" id="GO:0003677">
    <property type="term" value="F:DNA binding"/>
    <property type="evidence" value="ECO:0007669"/>
    <property type="project" value="UniProtKB-KW"/>
</dbReference>
<dbReference type="GO" id="GO:0005634">
    <property type="term" value="C:nucleus"/>
    <property type="evidence" value="ECO:0007669"/>
    <property type="project" value="UniProtKB-SubCell"/>
</dbReference>
<feature type="region of interest" description="Disordered" evidence="21">
    <location>
        <begin position="473"/>
        <end position="513"/>
    </location>
</feature>
<evidence type="ECO:0000256" key="21">
    <source>
        <dbReference type="SAM" id="MobiDB-lite"/>
    </source>
</evidence>
<dbReference type="InterPro" id="IPR051553">
    <property type="entry name" value="Ran_GTPase-activating"/>
</dbReference>
<feature type="compositionally biased region" description="Polar residues" evidence="21">
    <location>
        <begin position="73"/>
        <end position="86"/>
    </location>
</feature>
<evidence type="ECO:0000256" key="8">
    <source>
        <dbReference type="ARBA" id="ARBA00022618"/>
    </source>
</evidence>
<dbReference type="InterPro" id="IPR058923">
    <property type="entry name" value="RCC1-like_dom"/>
</dbReference>
<dbReference type="Gene3D" id="6.10.140.1750">
    <property type="match status" value="1"/>
</dbReference>
<dbReference type="PROSITE" id="PS00625">
    <property type="entry name" value="RCC1_1"/>
    <property type="match status" value="1"/>
</dbReference>
<keyword evidence="14" id="KW-0131">Cell cycle</keyword>
<dbReference type="PANTHER" id="PTHR45982">
    <property type="entry name" value="REGULATOR OF CHROMOSOME CONDENSATION"/>
    <property type="match status" value="1"/>
</dbReference>
<feature type="compositionally biased region" description="Polar residues" evidence="21">
    <location>
        <begin position="206"/>
        <end position="216"/>
    </location>
</feature>
<dbReference type="PANTHER" id="PTHR45982:SF9">
    <property type="entry name" value="REGULATOR OF CHROMOSOME CONDENSATION"/>
    <property type="match status" value="1"/>
</dbReference>
<keyword evidence="9" id="KW-0344">Guanine-nucleotide releasing factor</keyword>
<feature type="region of interest" description="Disordered" evidence="21">
    <location>
        <begin position="628"/>
        <end position="678"/>
    </location>
</feature>
<evidence type="ECO:0000313" key="24">
    <source>
        <dbReference type="Proteomes" id="UP001166674"/>
    </source>
</evidence>
<feature type="non-terminal residue" evidence="23">
    <location>
        <position position="1"/>
    </location>
</feature>
<evidence type="ECO:0000256" key="5">
    <source>
        <dbReference type="ARBA" id="ARBA00022481"/>
    </source>
</evidence>
<name>A0AA41N247_SCICA</name>
<accession>A0AA41N247</accession>
<feature type="region of interest" description="Disordered" evidence="21">
    <location>
        <begin position="559"/>
        <end position="582"/>
    </location>
</feature>
<dbReference type="SMART" id="SM00707">
    <property type="entry name" value="RPEL"/>
    <property type="match status" value="2"/>
</dbReference>
<dbReference type="PROSITE" id="PS00626">
    <property type="entry name" value="RCC1_2"/>
    <property type="match status" value="3"/>
</dbReference>
<feature type="domain" description="RCC1-like" evidence="22">
    <location>
        <begin position="679"/>
        <end position="1055"/>
    </location>
</feature>
<dbReference type="PROSITE" id="PS51073">
    <property type="entry name" value="RPEL"/>
    <property type="match status" value="2"/>
</dbReference>
<evidence type="ECO:0000256" key="3">
    <source>
        <dbReference type="ARBA" id="ARBA00004496"/>
    </source>
</evidence>
<feature type="region of interest" description="Disordered" evidence="21">
    <location>
        <begin position="44"/>
        <end position="173"/>
    </location>
</feature>
<dbReference type="Gene3D" id="6.10.140.2130">
    <property type="match status" value="1"/>
</dbReference>
<feature type="compositionally biased region" description="Polar residues" evidence="21">
    <location>
        <begin position="114"/>
        <end position="123"/>
    </location>
</feature>
<evidence type="ECO:0000256" key="20">
    <source>
        <dbReference type="PROSITE-ProRule" id="PRU00401"/>
    </source>
</evidence>
<keyword evidence="24" id="KW-1185">Reference proteome</keyword>
<feature type="repeat" description="RCC1" evidence="19">
    <location>
        <begin position="677"/>
        <end position="727"/>
    </location>
</feature>
<reference evidence="23" key="1">
    <citation type="submission" date="2020-03" db="EMBL/GenBank/DDBJ databases">
        <title>Studies in the Genomics of Life Span.</title>
        <authorList>
            <person name="Glass D."/>
        </authorList>
    </citation>
    <scope>NUCLEOTIDE SEQUENCE</scope>
    <source>
        <strain evidence="23">SUZIE</strain>
        <tissue evidence="23">Muscle</tissue>
    </source>
</reference>